<accession>A0A369QLS6</accession>
<dbReference type="AlphaFoldDB" id="A0A369QLS6"/>
<evidence type="ECO:0000313" key="1">
    <source>
        <dbReference type="EMBL" id="RDC65300.1"/>
    </source>
</evidence>
<dbReference type="OrthoDB" id="610424at2"/>
<keyword evidence="2" id="KW-1185">Reference proteome</keyword>
<comment type="caution">
    <text evidence="1">The sequence shown here is derived from an EMBL/GenBank/DDBJ whole genome shotgun (WGS) entry which is preliminary data.</text>
</comment>
<dbReference type="Proteomes" id="UP000253919">
    <property type="component" value="Unassembled WGS sequence"/>
</dbReference>
<dbReference type="PANTHER" id="PTHR42754">
    <property type="entry name" value="ENDOGLUCANASE"/>
    <property type="match status" value="1"/>
</dbReference>
<proteinExistence type="predicted"/>
<reference evidence="1 2" key="1">
    <citation type="submission" date="2018-04" db="EMBL/GenBank/DDBJ databases">
        <title>Adhaeribacter sp. HMF7616 genome sequencing and assembly.</title>
        <authorList>
            <person name="Kang H."/>
            <person name="Kang J."/>
            <person name="Cha I."/>
            <person name="Kim H."/>
            <person name="Joh K."/>
        </authorList>
    </citation>
    <scope>NUCLEOTIDE SEQUENCE [LARGE SCALE GENOMIC DNA]</scope>
    <source>
        <strain evidence="1 2">HMF7616</strain>
    </source>
</reference>
<evidence type="ECO:0000313" key="2">
    <source>
        <dbReference type="Proteomes" id="UP000253919"/>
    </source>
</evidence>
<dbReference type="PANTHER" id="PTHR42754:SF1">
    <property type="entry name" value="LIPOPROTEIN"/>
    <property type="match status" value="1"/>
</dbReference>
<dbReference type="SUPFAM" id="SSF50998">
    <property type="entry name" value="Quinoprotein alcohol dehydrogenase-like"/>
    <property type="match status" value="1"/>
</dbReference>
<protein>
    <submittedName>
        <fullName evidence="1">Uncharacterized protein</fullName>
    </submittedName>
</protein>
<sequence length="288" mass="30838">MGPTLRGHGEDELQKVIPLASGHYLLAGSSNSPQSGDKSQDSRGGQDYWVLQINPAGQKVWDRRYGGSQDDVLADVALAPDGHLLLGGSSFSSSGGDRTQGSRGGSDFWVVRLDGNGEKGWDRRFGGSREDKLTVLGTTPTGNLYLAGTTASQSGGDLTYRSRGFTDYWFIEITNSGTKVWDRLFGSSQQEELRAVQVTRDGNYLLAGSSSSGAHLDKTQPSQGGSDYWVVKMNRPYVIWDRRYGGSADEELRAMVLNNDGSFLLAGRSSSGGVAIGASRGKVVQITG</sequence>
<dbReference type="EMBL" id="QASA01000001">
    <property type="protein sequence ID" value="RDC65300.1"/>
    <property type="molecule type" value="Genomic_DNA"/>
</dbReference>
<gene>
    <name evidence="1" type="ORF">AHMF7616_03930</name>
</gene>
<name>A0A369QLS6_9BACT</name>
<dbReference type="InterPro" id="IPR011047">
    <property type="entry name" value="Quinoprotein_ADH-like_sf"/>
</dbReference>
<organism evidence="1 2">
    <name type="scientific">Adhaeribacter pallidiroseus</name>
    <dbReference type="NCBI Taxonomy" id="2072847"/>
    <lineage>
        <taxon>Bacteria</taxon>
        <taxon>Pseudomonadati</taxon>
        <taxon>Bacteroidota</taxon>
        <taxon>Cytophagia</taxon>
        <taxon>Cytophagales</taxon>
        <taxon>Hymenobacteraceae</taxon>
        <taxon>Adhaeribacter</taxon>
    </lineage>
</organism>
<dbReference type="RefSeq" id="WP_147275729.1">
    <property type="nucleotide sequence ID" value="NZ_QASA01000001.1"/>
</dbReference>